<protein>
    <submittedName>
        <fullName evidence="6">CysZ-like protein</fullName>
    </submittedName>
</protein>
<dbReference type="Pfam" id="PF07264">
    <property type="entry name" value="EI24"/>
    <property type="match status" value="1"/>
</dbReference>
<evidence type="ECO:0000256" key="2">
    <source>
        <dbReference type="ARBA" id="ARBA00022692"/>
    </source>
</evidence>
<feature type="transmembrane region" description="Helical" evidence="5">
    <location>
        <begin position="73"/>
        <end position="99"/>
    </location>
</feature>
<dbReference type="OrthoDB" id="5421146at2"/>
<sequence length="242" mass="26157">MGDGMILSSFFKALAQLSDPRFRAVLWRGIGLTLLLLGGLTAVLVWGVGWLVGDAVTLPLLGEVQWVDNVLSWAFLALMIVLSVFLMVPVASGVVSMFLDEVAEAVERRHYPALPKVAGTPLKDEIIDGLSAMGVLIVANILAILLTLILPIAGLPVFFAVNGYLLGREYFTVAAMRRVGRKRALELRRRHGVTIWLAGVLMAAPLMVPILNLVVPILGAATFTHIFHRLQGKMNESGQPSG</sequence>
<dbReference type="AlphaFoldDB" id="A0A1X6ZL22"/>
<evidence type="ECO:0000256" key="5">
    <source>
        <dbReference type="SAM" id="Phobius"/>
    </source>
</evidence>
<feature type="transmembrane region" description="Helical" evidence="5">
    <location>
        <begin position="30"/>
        <end position="53"/>
    </location>
</feature>
<accession>A0A1X6ZL22</accession>
<feature type="transmembrane region" description="Helical" evidence="5">
    <location>
        <begin position="195"/>
        <end position="224"/>
    </location>
</feature>
<feature type="transmembrane region" description="Helical" evidence="5">
    <location>
        <begin position="135"/>
        <end position="161"/>
    </location>
</feature>
<gene>
    <name evidence="6" type="ORF">ROH8110_02926</name>
</gene>
<name>A0A1X6ZL22_9RHOB</name>
<evidence type="ECO:0000313" key="6">
    <source>
        <dbReference type="EMBL" id="SLN52628.1"/>
    </source>
</evidence>
<keyword evidence="3 5" id="KW-1133">Transmembrane helix</keyword>
<reference evidence="6 7" key="1">
    <citation type="submission" date="2017-03" db="EMBL/GenBank/DDBJ databases">
        <authorList>
            <person name="Afonso C.L."/>
            <person name="Miller P.J."/>
            <person name="Scott M.A."/>
            <person name="Spackman E."/>
            <person name="Goraichik I."/>
            <person name="Dimitrov K.M."/>
            <person name="Suarez D.L."/>
            <person name="Swayne D.E."/>
        </authorList>
    </citation>
    <scope>NUCLEOTIDE SEQUENCE [LARGE SCALE GENOMIC DNA]</scope>
    <source>
        <strain evidence="6 7">CECT 8110</strain>
    </source>
</reference>
<dbReference type="Proteomes" id="UP000193207">
    <property type="component" value="Unassembled WGS sequence"/>
</dbReference>
<dbReference type="EMBL" id="FWFU01000003">
    <property type="protein sequence ID" value="SLN52628.1"/>
    <property type="molecule type" value="Genomic_DNA"/>
</dbReference>
<dbReference type="InterPro" id="IPR059112">
    <property type="entry name" value="CysZ/EI24"/>
</dbReference>
<keyword evidence="4 5" id="KW-0472">Membrane</keyword>
<evidence type="ECO:0000256" key="1">
    <source>
        <dbReference type="ARBA" id="ARBA00004141"/>
    </source>
</evidence>
<comment type="subcellular location">
    <subcellularLocation>
        <location evidence="1">Membrane</location>
        <topology evidence="1">Multi-pass membrane protein</topology>
    </subcellularLocation>
</comment>
<keyword evidence="2 5" id="KW-0812">Transmembrane</keyword>
<evidence type="ECO:0000313" key="7">
    <source>
        <dbReference type="Proteomes" id="UP000193207"/>
    </source>
</evidence>
<evidence type="ECO:0000256" key="3">
    <source>
        <dbReference type="ARBA" id="ARBA00022989"/>
    </source>
</evidence>
<evidence type="ECO:0000256" key="4">
    <source>
        <dbReference type="ARBA" id="ARBA00023136"/>
    </source>
</evidence>
<proteinExistence type="predicted"/>
<keyword evidence="7" id="KW-1185">Reference proteome</keyword>
<organism evidence="6 7">
    <name type="scientific">Roseovarius halotolerans</name>
    <dbReference type="NCBI Taxonomy" id="505353"/>
    <lineage>
        <taxon>Bacteria</taxon>
        <taxon>Pseudomonadati</taxon>
        <taxon>Pseudomonadota</taxon>
        <taxon>Alphaproteobacteria</taxon>
        <taxon>Rhodobacterales</taxon>
        <taxon>Roseobacteraceae</taxon>
        <taxon>Roseovarius</taxon>
    </lineage>
</organism>